<organism evidence="5 6">
    <name type="scientific">Trichophyton verrucosum (strain HKI 0517)</name>
    <dbReference type="NCBI Taxonomy" id="663202"/>
    <lineage>
        <taxon>Eukaryota</taxon>
        <taxon>Fungi</taxon>
        <taxon>Dikarya</taxon>
        <taxon>Ascomycota</taxon>
        <taxon>Pezizomycotina</taxon>
        <taxon>Eurotiomycetes</taxon>
        <taxon>Eurotiomycetidae</taxon>
        <taxon>Onygenales</taxon>
        <taxon>Arthrodermataceae</taxon>
        <taxon>Trichophyton</taxon>
    </lineage>
</organism>
<name>D4D862_TRIVH</name>
<evidence type="ECO:0000256" key="2">
    <source>
        <dbReference type="ARBA" id="ARBA00022737"/>
    </source>
</evidence>
<dbReference type="SMART" id="SM00335">
    <property type="entry name" value="ANX"/>
    <property type="match status" value="4"/>
</dbReference>
<dbReference type="GO" id="GO:0005634">
    <property type="term" value="C:nucleus"/>
    <property type="evidence" value="ECO:0007669"/>
    <property type="project" value="TreeGrafter"/>
</dbReference>
<dbReference type="OrthoDB" id="37886at2759"/>
<proteinExistence type="inferred from homology"/>
<dbReference type="AlphaFoldDB" id="D4D862"/>
<evidence type="ECO:0000256" key="1">
    <source>
        <dbReference type="ARBA" id="ARBA00007831"/>
    </source>
</evidence>
<dbReference type="GeneID" id="9581239"/>
<dbReference type="Proteomes" id="UP000008383">
    <property type="component" value="Unassembled WGS sequence"/>
</dbReference>
<accession>D4D862</accession>
<dbReference type="InterPro" id="IPR018502">
    <property type="entry name" value="Annexin_repeat"/>
</dbReference>
<dbReference type="InterPro" id="IPR009117">
    <property type="entry name" value="ANX14"/>
</dbReference>
<dbReference type="Gene3D" id="1.10.220.10">
    <property type="entry name" value="Annexin"/>
    <property type="match status" value="4"/>
</dbReference>
<reference evidence="6" key="1">
    <citation type="journal article" date="2011" name="Genome Biol.">
        <title>Comparative and functional genomics provide insights into the pathogenicity of dermatophytic fungi.</title>
        <authorList>
            <person name="Burmester A."/>
            <person name="Shelest E."/>
            <person name="Gloeckner G."/>
            <person name="Heddergott C."/>
            <person name="Schindler S."/>
            <person name="Staib P."/>
            <person name="Heidel A."/>
            <person name="Felder M."/>
            <person name="Petzold A."/>
            <person name="Szafranski K."/>
            <person name="Feuermann M."/>
            <person name="Pedruzzi I."/>
            <person name="Priebe S."/>
            <person name="Groth M."/>
            <person name="Winkler R."/>
            <person name="Li W."/>
            <person name="Kniemeyer O."/>
            <person name="Schroeckh V."/>
            <person name="Hertweck C."/>
            <person name="Hube B."/>
            <person name="White T.C."/>
            <person name="Platzer M."/>
            <person name="Guthke R."/>
            <person name="Heitman J."/>
            <person name="Woestemeyer J."/>
            <person name="Zipfel P.F."/>
            <person name="Monod M."/>
            <person name="Brakhage A.A."/>
        </authorList>
    </citation>
    <scope>NUCLEOTIDE SEQUENCE [LARGE SCALE GENOMIC DNA]</scope>
    <source>
        <strain evidence="6">HKI 0517</strain>
    </source>
</reference>
<dbReference type="PRINTS" id="PR00196">
    <property type="entry name" value="ANNEXIN"/>
</dbReference>
<gene>
    <name evidence="5" type="ORF">TRV_03298</name>
</gene>
<comment type="caution">
    <text evidence="5">The sequence shown here is derived from an EMBL/GenBank/DDBJ whole genome shotgun (WGS) entry which is preliminary data.</text>
</comment>
<dbReference type="KEGG" id="tve:TRV_03298"/>
<sequence length="423" mass="47641">MVNHHHKDSTPHKDSTLRKASILPLEARKANTTHRRDSIIPLKGSTLPMAALLLRRDSMAPLHRVVPRRTDIRLRDNILPHKDTHLKAILRKATLRRDIPLSRAPPSPGYVPGQMAQGDASREADILRKAMKGFGTDELTLIEVLARPDPLQMALISHTFNSRHKRNLEKDIEKECGGKFRDVMMALVRGPLMQDVHAINKAIKGMGTNEKLLNDVLLSRSNADMNAIKTAYKATFGRTLEADVRGDLSMQTEQFFNLVLAATRCEESAPPNQYQHDQDMSQLWGAMGGNTGVPKNTVWQILTQRSNNQIRALCDDFPKKHNTALSAQITSHFSGHIRDALVYMLGKAVQPVMHDVLALEDTMAGMGTNDCLLIERLVRIHWNKHHLEQVKQEFEKKYGKPLRSRVAGETRGDYEKALLAMLQ</sequence>
<keyword evidence="3" id="KW-0041">Annexin</keyword>
<dbReference type="FunFam" id="1.10.220.10:FF:000005">
    <property type="entry name" value="Annexin"/>
    <property type="match status" value="1"/>
</dbReference>
<dbReference type="GO" id="GO:0001786">
    <property type="term" value="F:phosphatidylserine binding"/>
    <property type="evidence" value="ECO:0007669"/>
    <property type="project" value="TreeGrafter"/>
</dbReference>
<dbReference type="GO" id="GO:0005509">
    <property type="term" value="F:calcium ion binding"/>
    <property type="evidence" value="ECO:0007669"/>
    <property type="project" value="InterPro"/>
</dbReference>
<dbReference type="GO" id="GO:0005544">
    <property type="term" value="F:calcium-dependent phospholipid binding"/>
    <property type="evidence" value="ECO:0007669"/>
    <property type="project" value="InterPro"/>
</dbReference>
<keyword evidence="2" id="KW-0677">Repeat</keyword>
<dbReference type="EMBL" id="ACYE01000169">
    <property type="protein sequence ID" value="EFE41959.1"/>
    <property type="molecule type" value="Genomic_DNA"/>
</dbReference>
<dbReference type="PANTHER" id="PTHR10502">
    <property type="entry name" value="ANNEXIN"/>
    <property type="match status" value="1"/>
</dbReference>
<dbReference type="GO" id="GO:0005737">
    <property type="term" value="C:cytoplasm"/>
    <property type="evidence" value="ECO:0007669"/>
    <property type="project" value="TreeGrafter"/>
</dbReference>
<dbReference type="RefSeq" id="XP_003022577.1">
    <property type="nucleotide sequence ID" value="XM_003022531.1"/>
</dbReference>
<evidence type="ECO:0000256" key="3">
    <source>
        <dbReference type="ARBA" id="ARBA00023216"/>
    </source>
</evidence>
<keyword evidence="6" id="KW-1185">Reference proteome</keyword>
<comment type="similarity">
    <text evidence="1">Belongs to the annexin family.</text>
</comment>
<dbReference type="SUPFAM" id="SSF47874">
    <property type="entry name" value="Annexin"/>
    <property type="match status" value="1"/>
</dbReference>
<dbReference type="InterPro" id="IPR001464">
    <property type="entry name" value="Annexin"/>
</dbReference>
<feature type="compositionally biased region" description="Basic and acidic residues" evidence="4">
    <location>
        <begin position="8"/>
        <end position="17"/>
    </location>
</feature>
<dbReference type="Pfam" id="PF00191">
    <property type="entry name" value="Annexin"/>
    <property type="match status" value="4"/>
</dbReference>
<evidence type="ECO:0000313" key="5">
    <source>
        <dbReference type="EMBL" id="EFE41959.1"/>
    </source>
</evidence>
<dbReference type="PROSITE" id="PS51897">
    <property type="entry name" value="ANNEXIN_2"/>
    <property type="match status" value="3"/>
</dbReference>
<evidence type="ECO:0000313" key="6">
    <source>
        <dbReference type="Proteomes" id="UP000008383"/>
    </source>
</evidence>
<dbReference type="PANTHER" id="PTHR10502:SF179">
    <property type="entry name" value="ANNEXIN"/>
    <property type="match status" value="1"/>
</dbReference>
<dbReference type="InterPro" id="IPR037104">
    <property type="entry name" value="Annexin_sf"/>
</dbReference>
<dbReference type="GO" id="GO:0012506">
    <property type="term" value="C:vesicle membrane"/>
    <property type="evidence" value="ECO:0007669"/>
    <property type="project" value="TreeGrafter"/>
</dbReference>
<protein>
    <submittedName>
        <fullName evidence="5">Annexin ANXC3.1</fullName>
    </submittedName>
</protein>
<dbReference type="HOGENOM" id="CLU_025300_4_0_1"/>
<dbReference type="PRINTS" id="PR01813">
    <property type="entry name" value="ANNEXINFUNGI"/>
</dbReference>
<dbReference type="GO" id="GO:0005886">
    <property type="term" value="C:plasma membrane"/>
    <property type="evidence" value="ECO:0007669"/>
    <property type="project" value="TreeGrafter"/>
</dbReference>
<feature type="region of interest" description="Disordered" evidence="4">
    <location>
        <begin position="1"/>
        <end position="21"/>
    </location>
</feature>
<evidence type="ECO:0000256" key="4">
    <source>
        <dbReference type="SAM" id="MobiDB-lite"/>
    </source>
</evidence>